<dbReference type="EMBL" id="JAVDYE010000001">
    <property type="protein sequence ID" value="MDR7384777.1"/>
    <property type="molecule type" value="Genomic_DNA"/>
</dbReference>
<dbReference type="Proteomes" id="UP001183585">
    <property type="component" value="Unassembled WGS sequence"/>
</dbReference>
<dbReference type="Pfam" id="PF01638">
    <property type="entry name" value="HxlR"/>
    <property type="match status" value="1"/>
</dbReference>
<reference evidence="6 7" key="1">
    <citation type="submission" date="2023-07" db="EMBL/GenBank/DDBJ databases">
        <title>Sequencing the genomes of 1000 actinobacteria strains.</title>
        <authorList>
            <person name="Klenk H.-P."/>
        </authorList>
    </citation>
    <scope>NUCLEOTIDE SEQUENCE [LARGE SCALE GENOMIC DNA]</scope>
    <source>
        <strain evidence="6 7">DSM 45554</strain>
    </source>
</reference>
<keyword evidence="3" id="KW-0804">Transcription</keyword>
<dbReference type="Gene3D" id="1.10.10.10">
    <property type="entry name" value="Winged helix-like DNA-binding domain superfamily/Winged helix DNA-binding domain"/>
    <property type="match status" value="1"/>
</dbReference>
<evidence type="ECO:0000256" key="4">
    <source>
        <dbReference type="SAM" id="MobiDB-lite"/>
    </source>
</evidence>
<proteinExistence type="predicted"/>
<dbReference type="SUPFAM" id="SSF46785">
    <property type="entry name" value="Winged helix' DNA-binding domain"/>
    <property type="match status" value="1"/>
</dbReference>
<accession>A0ABU2CTW9</accession>
<protein>
    <submittedName>
        <fullName evidence="6">DNA-binding HxlR family transcriptional regulator</fullName>
    </submittedName>
</protein>
<name>A0ABU2CTW9_9MICO</name>
<evidence type="ECO:0000259" key="5">
    <source>
        <dbReference type="PROSITE" id="PS51118"/>
    </source>
</evidence>
<dbReference type="PANTHER" id="PTHR33204:SF37">
    <property type="entry name" value="HTH-TYPE TRANSCRIPTIONAL REGULATOR YODB"/>
    <property type="match status" value="1"/>
</dbReference>
<dbReference type="InterPro" id="IPR036390">
    <property type="entry name" value="WH_DNA-bd_sf"/>
</dbReference>
<dbReference type="RefSeq" id="WP_274993603.1">
    <property type="nucleotide sequence ID" value="NZ_JAJQQP010000005.1"/>
</dbReference>
<comment type="caution">
    <text evidence="6">The sequence shown here is derived from an EMBL/GenBank/DDBJ whole genome shotgun (WGS) entry which is preliminary data.</text>
</comment>
<gene>
    <name evidence="6" type="ORF">J2S48_004292</name>
</gene>
<keyword evidence="7" id="KW-1185">Reference proteome</keyword>
<sequence>MSELAVDMFDEICPSPMQPLRMKDKWAPMVLRCLEEGPRRFSELRVPLHRTSAKELTRSLRNLQHDGFVCRTSAGRTVTYELTDLGRSLLDLLDTVYAWSDEHGDDLLDAYDPDDTAGGRGAVKE</sequence>
<evidence type="ECO:0000313" key="7">
    <source>
        <dbReference type="Proteomes" id="UP001183585"/>
    </source>
</evidence>
<dbReference type="InterPro" id="IPR036388">
    <property type="entry name" value="WH-like_DNA-bd_sf"/>
</dbReference>
<evidence type="ECO:0000256" key="3">
    <source>
        <dbReference type="ARBA" id="ARBA00023163"/>
    </source>
</evidence>
<evidence type="ECO:0000256" key="2">
    <source>
        <dbReference type="ARBA" id="ARBA00023125"/>
    </source>
</evidence>
<evidence type="ECO:0000313" key="6">
    <source>
        <dbReference type="EMBL" id="MDR7384777.1"/>
    </source>
</evidence>
<organism evidence="6 7">
    <name type="scientific">Promicromonospora iranensis</name>
    <dbReference type="NCBI Taxonomy" id="1105144"/>
    <lineage>
        <taxon>Bacteria</taxon>
        <taxon>Bacillati</taxon>
        <taxon>Actinomycetota</taxon>
        <taxon>Actinomycetes</taxon>
        <taxon>Micrococcales</taxon>
        <taxon>Promicromonosporaceae</taxon>
        <taxon>Promicromonospora</taxon>
    </lineage>
</organism>
<dbReference type="InterPro" id="IPR002577">
    <property type="entry name" value="HTH_HxlR"/>
</dbReference>
<evidence type="ECO:0000256" key="1">
    <source>
        <dbReference type="ARBA" id="ARBA00023015"/>
    </source>
</evidence>
<feature type="domain" description="HTH hxlR-type" evidence="5">
    <location>
        <begin position="13"/>
        <end position="108"/>
    </location>
</feature>
<keyword evidence="1" id="KW-0805">Transcription regulation</keyword>
<dbReference type="PANTHER" id="PTHR33204">
    <property type="entry name" value="TRANSCRIPTIONAL REGULATOR, MARR FAMILY"/>
    <property type="match status" value="1"/>
</dbReference>
<dbReference type="GO" id="GO:0003677">
    <property type="term" value="F:DNA binding"/>
    <property type="evidence" value="ECO:0007669"/>
    <property type="project" value="UniProtKB-KW"/>
</dbReference>
<feature type="region of interest" description="Disordered" evidence="4">
    <location>
        <begin position="105"/>
        <end position="125"/>
    </location>
</feature>
<keyword evidence="2 6" id="KW-0238">DNA-binding</keyword>
<dbReference type="PROSITE" id="PS51118">
    <property type="entry name" value="HTH_HXLR"/>
    <property type="match status" value="1"/>
</dbReference>